<dbReference type="Proteomes" id="UP000188604">
    <property type="component" value="Chromosome"/>
</dbReference>
<proteinExistence type="predicted"/>
<reference evidence="1 2" key="1">
    <citation type="submission" date="2016-03" db="EMBL/GenBank/DDBJ databases">
        <title>Acetic acid bacteria sequencing.</title>
        <authorList>
            <person name="Brandt J."/>
            <person name="Jakob F."/>
            <person name="Vogel R.F."/>
        </authorList>
    </citation>
    <scope>NUCLEOTIDE SEQUENCE [LARGE SCALE GENOMIC DNA]</scope>
    <source>
        <strain evidence="1 2">NBRC 101099</strain>
    </source>
</reference>
<dbReference type="STRING" id="320497.A0U93_13420"/>
<keyword evidence="2" id="KW-1185">Reference proteome</keyword>
<name>A0A1U9KS95_9PROT</name>
<accession>A0A1U9KS95</accession>
<dbReference type="OrthoDB" id="9812811at2"/>
<dbReference type="RefSeq" id="WP_077807801.1">
    <property type="nucleotide sequence ID" value="NZ_BJXS01000001.1"/>
</dbReference>
<organism evidence="1 2">
    <name type="scientific">Neoasaia chiangmaiensis</name>
    <dbReference type="NCBI Taxonomy" id="320497"/>
    <lineage>
        <taxon>Bacteria</taxon>
        <taxon>Pseudomonadati</taxon>
        <taxon>Pseudomonadota</taxon>
        <taxon>Alphaproteobacteria</taxon>
        <taxon>Acetobacterales</taxon>
        <taxon>Acetobacteraceae</taxon>
        <taxon>Neoasaia</taxon>
    </lineage>
</organism>
<evidence type="ECO:0000313" key="2">
    <source>
        <dbReference type="Proteomes" id="UP000188604"/>
    </source>
</evidence>
<gene>
    <name evidence="1" type="ORF">A0U93_13420</name>
</gene>
<protein>
    <submittedName>
        <fullName evidence="1">Uncharacterized protein</fullName>
    </submittedName>
</protein>
<dbReference type="KEGG" id="nch:A0U93_13420"/>
<sequence>MGLFPGWRAPEFPLVIAGRATTFHAWRREKWSVVLTRPADFTPASLRCGIASVDGNAVRLLGLCAPHTVPQGHVTAGAEFGGLHVVADPQRKIEKIWAGPQMELGPAEPPIEEHAAYLIAPSGHIRRTLSFLPGTQQDFTTVLRTLASFDAPFLLRDRELPYAA</sequence>
<dbReference type="AlphaFoldDB" id="A0A1U9KS95"/>
<evidence type="ECO:0000313" key="1">
    <source>
        <dbReference type="EMBL" id="AQS88754.1"/>
    </source>
</evidence>
<dbReference type="EMBL" id="CP014691">
    <property type="protein sequence ID" value="AQS88754.1"/>
    <property type="molecule type" value="Genomic_DNA"/>
</dbReference>
<dbReference type="SUPFAM" id="SSF52833">
    <property type="entry name" value="Thioredoxin-like"/>
    <property type="match status" value="1"/>
</dbReference>
<dbReference type="InterPro" id="IPR036249">
    <property type="entry name" value="Thioredoxin-like_sf"/>
</dbReference>